<dbReference type="Gene3D" id="3.50.50.60">
    <property type="entry name" value="FAD/NAD(P)-binding domain"/>
    <property type="match status" value="1"/>
</dbReference>
<gene>
    <name evidence="5" type="ORF">K452DRAFT_263563</name>
</gene>
<dbReference type="InterPro" id="IPR036291">
    <property type="entry name" value="NAD(P)-bd_dom_sf"/>
</dbReference>
<dbReference type="Proteomes" id="UP000799438">
    <property type="component" value="Unassembled WGS sequence"/>
</dbReference>
<organism evidence="5 6">
    <name type="scientific">Aplosporella prunicola CBS 121167</name>
    <dbReference type="NCBI Taxonomy" id="1176127"/>
    <lineage>
        <taxon>Eukaryota</taxon>
        <taxon>Fungi</taxon>
        <taxon>Dikarya</taxon>
        <taxon>Ascomycota</taxon>
        <taxon>Pezizomycotina</taxon>
        <taxon>Dothideomycetes</taxon>
        <taxon>Dothideomycetes incertae sedis</taxon>
        <taxon>Botryosphaeriales</taxon>
        <taxon>Aplosporellaceae</taxon>
        <taxon>Aplosporella</taxon>
    </lineage>
</organism>
<dbReference type="GO" id="GO:0050660">
    <property type="term" value="F:flavin adenine dinucleotide binding"/>
    <property type="evidence" value="ECO:0007669"/>
    <property type="project" value="InterPro"/>
</dbReference>
<proteinExistence type="predicted"/>
<dbReference type="PANTHER" id="PTHR43539:SF24">
    <property type="entry name" value="FAD_NAD(P)-BINDING DOMAIN-CONTAINING PROTEIN-RELATED"/>
    <property type="match status" value="1"/>
</dbReference>
<dbReference type="Pfam" id="PF00743">
    <property type="entry name" value="FMO-like"/>
    <property type="match status" value="1"/>
</dbReference>
<dbReference type="SUPFAM" id="SSF51735">
    <property type="entry name" value="NAD(P)-binding Rossmann-fold domains"/>
    <property type="match status" value="1"/>
</dbReference>
<evidence type="ECO:0000256" key="1">
    <source>
        <dbReference type="ARBA" id="ARBA00022630"/>
    </source>
</evidence>
<dbReference type="SUPFAM" id="SSF51905">
    <property type="entry name" value="FAD/NAD(P)-binding domain"/>
    <property type="match status" value="1"/>
</dbReference>
<sequence length="633" mass="69041">MLATDSVHTIKLPTFSKPQQPVLSKPAAAATPSSPTDIAAEWVATFNAVLAGNDLASGLPRVLHSDCWFRDHCALSWDLRTLHGIGDVSPFLAAQQPRFALAGLNLTSSGKFAPSQAEPVEGLEWIESMFTFETAFGRGKGVLRLVQGEDRAWKAYMLYTALQEIKGYEEQIGQRRPHGGNNSLEGGTVKGNWAERKQRKMEFLDEEPAVICVGAGQSGLNLSARLQAMGLSCLLIDKNERLGDNWRNRYRVNTANSNCIQTLVTHDPVHYSHMAYMPFPCTWPFFTPKDKLADWFEAYATLLDLNVWMSSKITSASYDDATHTWTATITRGDGSTRTLKPRHIVFCTGHSGEPKVPSFPGQAEFAGTVYHGSKHKDASATSEDLRGKRVVVVGTGNSGHDIAQNYVENGADVTMVQRSGTYVIQSSKGLMMIHKGMYEDGGPPTDEADIYGQSLPMAVQFALHVNFTNAVSEIEAENLAGLQKAGFEIDFGPAGSGLWRKYITRGGGYYIDVGASRLIAEGKIKLARSPGGISGFERDALVLADGRRLPADVVVLATGYDNMRTSVEKALGPEQAARCRDVWDLDAEGEVNAMWRPSGHPGLWFMGGNLALCRIYSRFLALQIRAVEAGLTG</sequence>
<dbReference type="GeneID" id="54296147"/>
<keyword evidence="1" id="KW-0285">Flavoprotein</keyword>
<dbReference type="InterPro" id="IPR050982">
    <property type="entry name" value="Auxin_biosynth/cation_transpt"/>
</dbReference>
<dbReference type="OrthoDB" id="74360at2759"/>
<dbReference type="InterPro" id="IPR020946">
    <property type="entry name" value="Flavin_mOase-like"/>
</dbReference>
<evidence type="ECO:0008006" key="7">
    <source>
        <dbReference type="Google" id="ProtNLM"/>
    </source>
</evidence>
<dbReference type="PRINTS" id="PR00411">
    <property type="entry name" value="PNDRDTASEI"/>
</dbReference>
<evidence type="ECO:0000313" key="6">
    <source>
        <dbReference type="Proteomes" id="UP000799438"/>
    </source>
</evidence>
<dbReference type="PANTHER" id="PTHR43539">
    <property type="entry name" value="FLAVIN-BINDING MONOOXYGENASE-LIKE PROTEIN (AFU_ORTHOLOGUE AFUA_4G09220)"/>
    <property type="match status" value="1"/>
</dbReference>
<name>A0A6A6BPZ2_9PEZI</name>
<dbReference type="GO" id="GO:0050661">
    <property type="term" value="F:NADP binding"/>
    <property type="evidence" value="ECO:0007669"/>
    <property type="project" value="InterPro"/>
</dbReference>
<dbReference type="RefSeq" id="XP_033401762.1">
    <property type="nucleotide sequence ID" value="XM_033538651.1"/>
</dbReference>
<dbReference type="EMBL" id="ML995476">
    <property type="protein sequence ID" value="KAF2146050.1"/>
    <property type="molecule type" value="Genomic_DNA"/>
</dbReference>
<keyword evidence="6" id="KW-1185">Reference proteome</keyword>
<dbReference type="GO" id="GO:0004499">
    <property type="term" value="F:N,N-dimethylaniline monooxygenase activity"/>
    <property type="evidence" value="ECO:0007669"/>
    <property type="project" value="InterPro"/>
</dbReference>
<feature type="region of interest" description="Disordered" evidence="4">
    <location>
        <begin position="172"/>
        <end position="191"/>
    </location>
</feature>
<evidence type="ECO:0000313" key="5">
    <source>
        <dbReference type="EMBL" id="KAF2146050.1"/>
    </source>
</evidence>
<evidence type="ECO:0000256" key="4">
    <source>
        <dbReference type="SAM" id="MobiDB-lite"/>
    </source>
</evidence>
<reference evidence="5" key="1">
    <citation type="journal article" date="2020" name="Stud. Mycol.">
        <title>101 Dothideomycetes genomes: a test case for predicting lifestyles and emergence of pathogens.</title>
        <authorList>
            <person name="Haridas S."/>
            <person name="Albert R."/>
            <person name="Binder M."/>
            <person name="Bloem J."/>
            <person name="Labutti K."/>
            <person name="Salamov A."/>
            <person name="Andreopoulos B."/>
            <person name="Baker S."/>
            <person name="Barry K."/>
            <person name="Bills G."/>
            <person name="Bluhm B."/>
            <person name="Cannon C."/>
            <person name="Castanera R."/>
            <person name="Culley D."/>
            <person name="Daum C."/>
            <person name="Ezra D."/>
            <person name="Gonzalez J."/>
            <person name="Henrissat B."/>
            <person name="Kuo A."/>
            <person name="Liang C."/>
            <person name="Lipzen A."/>
            <person name="Lutzoni F."/>
            <person name="Magnuson J."/>
            <person name="Mondo S."/>
            <person name="Nolan M."/>
            <person name="Ohm R."/>
            <person name="Pangilinan J."/>
            <person name="Park H.-J."/>
            <person name="Ramirez L."/>
            <person name="Alfaro M."/>
            <person name="Sun H."/>
            <person name="Tritt A."/>
            <person name="Yoshinaga Y."/>
            <person name="Zwiers L.-H."/>
            <person name="Turgeon B."/>
            <person name="Goodwin S."/>
            <person name="Spatafora J."/>
            <person name="Crous P."/>
            <person name="Grigoriev I."/>
        </authorList>
    </citation>
    <scope>NUCLEOTIDE SEQUENCE</scope>
    <source>
        <strain evidence="5">CBS 121167</strain>
    </source>
</reference>
<accession>A0A6A6BPZ2</accession>
<protein>
    <recommendedName>
        <fullName evidence="7">FAD/NAD(P)-binding domain-containing protein</fullName>
    </recommendedName>
</protein>
<dbReference type="AlphaFoldDB" id="A0A6A6BPZ2"/>
<keyword evidence="2" id="KW-0274">FAD</keyword>
<keyword evidence="3" id="KW-0560">Oxidoreductase</keyword>
<evidence type="ECO:0000256" key="2">
    <source>
        <dbReference type="ARBA" id="ARBA00022827"/>
    </source>
</evidence>
<dbReference type="InterPro" id="IPR036188">
    <property type="entry name" value="FAD/NAD-bd_sf"/>
</dbReference>
<evidence type="ECO:0000256" key="3">
    <source>
        <dbReference type="ARBA" id="ARBA00023002"/>
    </source>
</evidence>